<evidence type="ECO:0000313" key="2">
    <source>
        <dbReference type="Proteomes" id="UP000886520"/>
    </source>
</evidence>
<accession>A0A9D4ZSL3</accession>
<evidence type="ECO:0000313" key="1">
    <source>
        <dbReference type="EMBL" id="KAI5083977.1"/>
    </source>
</evidence>
<protein>
    <submittedName>
        <fullName evidence="1">Uncharacterized protein</fullName>
    </submittedName>
</protein>
<reference evidence="1" key="1">
    <citation type="submission" date="2021-01" db="EMBL/GenBank/DDBJ databases">
        <title>Adiantum capillus-veneris genome.</title>
        <authorList>
            <person name="Fang Y."/>
            <person name="Liao Q."/>
        </authorList>
    </citation>
    <scope>NUCLEOTIDE SEQUENCE</scope>
    <source>
        <strain evidence="1">H3</strain>
        <tissue evidence="1">Leaf</tissue>
    </source>
</reference>
<keyword evidence="2" id="KW-1185">Reference proteome</keyword>
<comment type="caution">
    <text evidence="1">The sequence shown here is derived from an EMBL/GenBank/DDBJ whole genome shotgun (WGS) entry which is preliminary data.</text>
</comment>
<gene>
    <name evidence="1" type="ORF">GOP47_0000146</name>
</gene>
<dbReference type="AlphaFoldDB" id="A0A9D4ZSL3"/>
<name>A0A9D4ZSL3_ADICA</name>
<dbReference type="EMBL" id="JABFUD020000001">
    <property type="protein sequence ID" value="KAI5083977.1"/>
    <property type="molecule type" value="Genomic_DNA"/>
</dbReference>
<organism evidence="1 2">
    <name type="scientific">Adiantum capillus-veneris</name>
    <name type="common">Maidenhair fern</name>
    <dbReference type="NCBI Taxonomy" id="13818"/>
    <lineage>
        <taxon>Eukaryota</taxon>
        <taxon>Viridiplantae</taxon>
        <taxon>Streptophyta</taxon>
        <taxon>Embryophyta</taxon>
        <taxon>Tracheophyta</taxon>
        <taxon>Polypodiopsida</taxon>
        <taxon>Polypodiidae</taxon>
        <taxon>Polypodiales</taxon>
        <taxon>Pteridineae</taxon>
        <taxon>Pteridaceae</taxon>
        <taxon>Vittarioideae</taxon>
        <taxon>Adiantum</taxon>
    </lineage>
</organism>
<dbReference type="OrthoDB" id="1099292at2759"/>
<proteinExistence type="predicted"/>
<dbReference type="Proteomes" id="UP000886520">
    <property type="component" value="Chromosome 1"/>
</dbReference>
<sequence length="70" mass="8164">MAIAKNPVFHACTKHIEVQYHYVRELIEDEIVELEYCPTEDNCENIFTKALGKDQLLQHLHQLGVVTWPT</sequence>
<dbReference type="CDD" id="cd09272">
    <property type="entry name" value="RNase_HI_RT_Ty1"/>
    <property type="match status" value="1"/>
</dbReference>